<reference evidence="11 12" key="1">
    <citation type="submission" date="2016-11" db="EMBL/GenBank/DDBJ databases">
        <authorList>
            <person name="Jaros S."/>
            <person name="Januszkiewicz K."/>
            <person name="Wedrychowicz H."/>
        </authorList>
    </citation>
    <scope>NUCLEOTIDE SEQUENCE [LARGE SCALE GENOMIC DNA]</scope>
    <source>
        <strain evidence="11 12">DSM 17737</strain>
    </source>
</reference>
<evidence type="ECO:0000256" key="1">
    <source>
        <dbReference type="ARBA" id="ARBA00005067"/>
    </source>
</evidence>
<keyword evidence="5" id="KW-0028">Amino-acid biosynthesis</keyword>
<dbReference type="FunFam" id="3.40.50.720:FF:000208">
    <property type="entry name" value="Prephenate dehydrogenase"/>
    <property type="match status" value="1"/>
</dbReference>
<evidence type="ECO:0000256" key="2">
    <source>
        <dbReference type="ARBA" id="ARBA00007964"/>
    </source>
</evidence>
<feature type="domain" description="Prephenate/arogenate dehydrogenase" evidence="10">
    <location>
        <begin position="3"/>
        <end position="290"/>
    </location>
</feature>
<dbReference type="PANTHER" id="PTHR21363">
    <property type="entry name" value="PREPHENATE DEHYDROGENASE"/>
    <property type="match status" value="1"/>
</dbReference>
<dbReference type="Proteomes" id="UP000198461">
    <property type="component" value="Unassembled WGS sequence"/>
</dbReference>
<evidence type="ECO:0000259" key="10">
    <source>
        <dbReference type="PROSITE" id="PS51176"/>
    </source>
</evidence>
<comment type="catalytic activity">
    <reaction evidence="9">
        <text>prephenate + NAD(+) = 3-(4-hydroxyphenyl)pyruvate + CO2 + NADH</text>
        <dbReference type="Rhea" id="RHEA:13869"/>
        <dbReference type="ChEBI" id="CHEBI:16526"/>
        <dbReference type="ChEBI" id="CHEBI:29934"/>
        <dbReference type="ChEBI" id="CHEBI:36242"/>
        <dbReference type="ChEBI" id="CHEBI:57540"/>
        <dbReference type="ChEBI" id="CHEBI:57945"/>
        <dbReference type="EC" id="1.3.1.12"/>
    </reaction>
</comment>
<dbReference type="InterPro" id="IPR003099">
    <property type="entry name" value="Prephen_DH"/>
</dbReference>
<name>A0A1N6FCC6_9GAMM</name>
<dbReference type="FunFam" id="1.10.3660.10:FF:000003">
    <property type="entry name" value="Prephenate dehydrogenase"/>
    <property type="match status" value="1"/>
</dbReference>
<dbReference type="InterPro" id="IPR008927">
    <property type="entry name" value="6-PGluconate_DH-like_C_sf"/>
</dbReference>
<evidence type="ECO:0000313" key="12">
    <source>
        <dbReference type="Proteomes" id="UP000198461"/>
    </source>
</evidence>
<evidence type="ECO:0000256" key="9">
    <source>
        <dbReference type="ARBA" id="ARBA00049260"/>
    </source>
</evidence>
<dbReference type="STRING" id="364032.SAMN05443662_1020"/>
<dbReference type="OrthoDB" id="9809920at2"/>
<evidence type="ECO:0000256" key="5">
    <source>
        <dbReference type="ARBA" id="ARBA00022605"/>
    </source>
</evidence>
<keyword evidence="4" id="KW-0827">Tyrosine biosynthesis</keyword>
<evidence type="ECO:0000256" key="4">
    <source>
        <dbReference type="ARBA" id="ARBA00022498"/>
    </source>
</evidence>
<evidence type="ECO:0000313" key="11">
    <source>
        <dbReference type="EMBL" id="SIN92910.1"/>
    </source>
</evidence>
<keyword evidence="7" id="KW-0520">NAD</keyword>
<dbReference type="InterPro" id="IPR050812">
    <property type="entry name" value="Preph/Arog_dehydrog"/>
</dbReference>
<dbReference type="GO" id="GO:0006571">
    <property type="term" value="P:tyrosine biosynthetic process"/>
    <property type="evidence" value="ECO:0007669"/>
    <property type="project" value="UniProtKB-KW"/>
</dbReference>
<accession>A0A1N6FCC6</accession>
<dbReference type="EMBL" id="FSRE01000002">
    <property type="protein sequence ID" value="SIN92910.1"/>
    <property type="molecule type" value="Genomic_DNA"/>
</dbReference>
<dbReference type="Gene3D" id="3.40.50.720">
    <property type="entry name" value="NAD(P)-binding Rossmann-like Domain"/>
    <property type="match status" value="1"/>
</dbReference>
<organism evidence="11 12">
    <name type="scientific">Sulfurivirga caldicuralii</name>
    <dbReference type="NCBI Taxonomy" id="364032"/>
    <lineage>
        <taxon>Bacteria</taxon>
        <taxon>Pseudomonadati</taxon>
        <taxon>Pseudomonadota</taxon>
        <taxon>Gammaproteobacteria</taxon>
        <taxon>Thiotrichales</taxon>
        <taxon>Piscirickettsiaceae</taxon>
        <taxon>Sulfurivirga</taxon>
    </lineage>
</organism>
<keyword evidence="8" id="KW-0057">Aromatic amino acid biosynthesis</keyword>
<dbReference type="SUPFAM" id="SSF51735">
    <property type="entry name" value="NAD(P)-binding Rossmann-fold domains"/>
    <property type="match status" value="1"/>
</dbReference>
<dbReference type="InterPro" id="IPR046826">
    <property type="entry name" value="PDH_N"/>
</dbReference>
<dbReference type="RefSeq" id="WP_074201291.1">
    <property type="nucleotide sequence ID" value="NZ_FSRE01000002.1"/>
</dbReference>
<proteinExistence type="inferred from homology"/>
<evidence type="ECO:0000256" key="7">
    <source>
        <dbReference type="ARBA" id="ARBA00023027"/>
    </source>
</evidence>
<dbReference type="InterPro" id="IPR046825">
    <property type="entry name" value="PDH_C"/>
</dbReference>
<dbReference type="AlphaFoldDB" id="A0A1N6FCC6"/>
<dbReference type="PANTHER" id="PTHR21363:SF0">
    <property type="entry name" value="PREPHENATE DEHYDROGENASE [NADP(+)]"/>
    <property type="match status" value="1"/>
</dbReference>
<dbReference type="Pfam" id="PF02153">
    <property type="entry name" value="PDH_N"/>
    <property type="match status" value="1"/>
</dbReference>
<dbReference type="GO" id="GO:0004665">
    <property type="term" value="F:prephenate dehydrogenase (NADP+) activity"/>
    <property type="evidence" value="ECO:0007669"/>
    <property type="project" value="InterPro"/>
</dbReference>
<dbReference type="GO" id="GO:0008977">
    <property type="term" value="F:prephenate dehydrogenase (NAD+) activity"/>
    <property type="evidence" value="ECO:0007669"/>
    <property type="project" value="UniProtKB-EC"/>
</dbReference>
<dbReference type="InterPro" id="IPR036291">
    <property type="entry name" value="NAD(P)-bd_dom_sf"/>
</dbReference>
<evidence type="ECO:0000256" key="3">
    <source>
        <dbReference type="ARBA" id="ARBA00012068"/>
    </source>
</evidence>
<keyword evidence="6" id="KW-0560">Oxidoreductase</keyword>
<gene>
    <name evidence="11" type="ORF">SAMN05443662_1020</name>
</gene>
<comment type="pathway">
    <text evidence="1">Amino-acid biosynthesis; L-tyrosine biosynthesis; (4-hydroxyphenyl)pyruvate from prephenate (NAD(+) route): step 1/1.</text>
</comment>
<evidence type="ECO:0000256" key="8">
    <source>
        <dbReference type="ARBA" id="ARBA00023141"/>
    </source>
</evidence>
<dbReference type="PROSITE" id="PS51176">
    <property type="entry name" value="PDH_ADH"/>
    <property type="match status" value="1"/>
</dbReference>
<dbReference type="EC" id="1.3.1.12" evidence="3"/>
<dbReference type="GO" id="GO:0070403">
    <property type="term" value="F:NAD+ binding"/>
    <property type="evidence" value="ECO:0007669"/>
    <property type="project" value="InterPro"/>
</dbReference>
<comment type="similarity">
    <text evidence="2">Belongs to the prephenate/arogenate dehydrogenase family.</text>
</comment>
<keyword evidence="12" id="KW-1185">Reference proteome</keyword>
<dbReference type="Gene3D" id="1.10.3660.10">
    <property type="entry name" value="6-phosphogluconate dehydrogenase C-terminal like domain"/>
    <property type="match status" value="1"/>
</dbReference>
<evidence type="ECO:0000256" key="6">
    <source>
        <dbReference type="ARBA" id="ARBA00023002"/>
    </source>
</evidence>
<dbReference type="SUPFAM" id="SSF48179">
    <property type="entry name" value="6-phosphogluconate dehydrogenase C-terminal domain-like"/>
    <property type="match status" value="1"/>
</dbReference>
<dbReference type="Pfam" id="PF20463">
    <property type="entry name" value="PDH_C"/>
    <property type="match status" value="1"/>
</dbReference>
<protein>
    <recommendedName>
        <fullName evidence="3">prephenate dehydrogenase</fullName>
        <ecNumber evidence="3">1.3.1.12</ecNumber>
    </recommendedName>
</protein>
<sequence>MFKRVVIMGVGLIGGSLALALKSRGLVKEIVGISRSPDTLALAQQRGVIDHGSTALDQQSIDQADLVFVATPLGAFPAVFSQLATLTLPENLIITDGGSAKGYVIEQAQKAFGVVPPRLVPGHPIAGKELSGVGAAEASLYEDHRVILTPVDETDTAATETVEQMWKSVGACVEIMRPQYHDEVFAATSHLPHLLAYLLVDLLNDHPELGNVFKYTAGGFRDFTRIASSDPVMWRDIAEANAPAIAKWLKNYRQELDRMIEAVERHDQSALHELFSAAKTARDQHIVKKS</sequence>